<reference evidence="2 3" key="1">
    <citation type="journal article" date="2019" name="Fungal Biol. Biotechnol.">
        <title>Draft genome sequence of fastidious pathogen Ceratobasidium theobromae, which causes vascular-streak dieback in Theobroma cacao.</title>
        <authorList>
            <person name="Ali S.S."/>
            <person name="Asman A."/>
            <person name="Shao J."/>
            <person name="Firmansyah A.P."/>
            <person name="Susilo A.W."/>
            <person name="Rosmana A."/>
            <person name="McMahon P."/>
            <person name="Junaid M."/>
            <person name="Guest D."/>
            <person name="Kheng T.Y."/>
            <person name="Meinhardt L.W."/>
            <person name="Bailey B.A."/>
        </authorList>
    </citation>
    <scope>NUCLEOTIDE SEQUENCE [LARGE SCALE GENOMIC DNA]</scope>
    <source>
        <strain evidence="2 3">CT2</strain>
    </source>
</reference>
<protein>
    <submittedName>
        <fullName evidence="2">F-box-like domain-containing protein</fullName>
    </submittedName>
</protein>
<dbReference type="InterPro" id="IPR036047">
    <property type="entry name" value="F-box-like_dom_sf"/>
</dbReference>
<name>A0A5N5QWE5_9AGAM</name>
<dbReference type="AlphaFoldDB" id="A0A5N5QWE5"/>
<dbReference type="SUPFAM" id="SSF81383">
    <property type="entry name" value="F-box domain"/>
    <property type="match status" value="1"/>
</dbReference>
<organism evidence="2 3">
    <name type="scientific">Ceratobasidium theobromae</name>
    <dbReference type="NCBI Taxonomy" id="1582974"/>
    <lineage>
        <taxon>Eukaryota</taxon>
        <taxon>Fungi</taxon>
        <taxon>Dikarya</taxon>
        <taxon>Basidiomycota</taxon>
        <taxon>Agaricomycotina</taxon>
        <taxon>Agaricomycetes</taxon>
        <taxon>Cantharellales</taxon>
        <taxon>Ceratobasidiaceae</taxon>
        <taxon>Ceratobasidium</taxon>
    </lineage>
</organism>
<accession>A0A5N5QWE5</accession>
<evidence type="ECO:0000313" key="2">
    <source>
        <dbReference type="EMBL" id="KAB5596070.1"/>
    </source>
</evidence>
<keyword evidence="3" id="KW-1185">Reference proteome</keyword>
<dbReference type="OrthoDB" id="3244157at2759"/>
<dbReference type="PROSITE" id="PS50181">
    <property type="entry name" value="FBOX"/>
    <property type="match status" value="1"/>
</dbReference>
<evidence type="ECO:0000313" key="3">
    <source>
        <dbReference type="Proteomes" id="UP000383932"/>
    </source>
</evidence>
<dbReference type="InterPro" id="IPR001810">
    <property type="entry name" value="F-box_dom"/>
</dbReference>
<feature type="domain" description="F-box" evidence="1">
    <location>
        <begin position="30"/>
        <end position="80"/>
    </location>
</feature>
<dbReference type="Gene3D" id="1.20.1280.50">
    <property type="match status" value="1"/>
</dbReference>
<dbReference type="EMBL" id="SSOP01000004">
    <property type="protein sequence ID" value="KAB5596070.1"/>
    <property type="molecule type" value="Genomic_DNA"/>
</dbReference>
<sequence length="405" mass="46484">MQLSSSTIQLLIASTDVLAFDPSEHELASRKHINDIPSEILPQIFYHGKHADYRFALLVSWVSRYWRKLAVSAHSLWDTIYLFNSDMVSEYLERNPEGPINIIAGSRGQELVAALSCLDLLRSHRHRFQGVSLAFFDIDACGSDRRMEWRSLIFYYFDVFSVPLDENPLNTRYHLRTFSIQSRPKEPKGITLDVVGNIIFPLTYTLRTVHLREMAVHLTDMQIAALRYAIKSLSMTRVFFFAVRPTIRGWFFQRMPQLEHLSLISVDIFTYNLTQLGNHNTSPSPQDILILEHLCSLRVLRSPKANRFLSHLCAPKLRHFEWEVDFPTPGVPGFWHICASRLQALTSLHLMGFPSEGEGANTALSNLTFWLESLRYLESLVLIFDRFCISVDEGVGSENGVVHIL</sequence>
<evidence type="ECO:0000259" key="1">
    <source>
        <dbReference type="PROSITE" id="PS50181"/>
    </source>
</evidence>
<proteinExistence type="predicted"/>
<dbReference type="SUPFAM" id="SSF52047">
    <property type="entry name" value="RNI-like"/>
    <property type="match status" value="1"/>
</dbReference>
<gene>
    <name evidence="2" type="ORF">CTheo_587</name>
</gene>
<dbReference type="Proteomes" id="UP000383932">
    <property type="component" value="Unassembled WGS sequence"/>
</dbReference>
<comment type="caution">
    <text evidence="2">The sequence shown here is derived from an EMBL/GenBank/DDBJ whole genome shotgun (WGS) entry which is preliminary data.</text>
</comment>